<dbReference type="InterPro" id="IPR011112">
    <property type="entry name" value="Rho-like_N"/>
</dbReference>
<sequence length="378" mass="41057">MSNGNGGKSGYKSKLSAVSNDIHPGLRLSYGAKTKLDGILYKIGHLIGNGAIKEAKDDYGEVNRKHVFDATAAIIPGELAKHAVSAGVRFLAKLINFPAGPAAMYLGPQKDGEAIQFLAAELEYFAAEYLELAGNLVLDDNRKTITEADITRVNNADEELKELTKRLKKIKIGKTARNGNGKKKTGCVKQTKGRYVAKKRHSPPYPAQECKNQAKVGNNEKMWISLPDKNMKYTWKPFGGAAHQKALGKLPSEPPKKPNGSKKPVYKWVCNGGKCRKVLVSGNGNGRGLDKLTVVELKQKARDRGLKGYSNKRKADLVAMPRNGNGNGKPASSKKPAKKPASAKKAAGYTKKKGATGQNLYYKNGKRVAKKNVPVKYQ</sequence>
<feature type="region of interest" description="Disordered" evidence="1">
    <location>
        <begin position="304"/>
        <end position="378"/>
    </location>
</feature>
<dbReference type="GO" id="GO:0046982">
    <property type="term" value="F:protein heterodimerization activity"/>
    <property type="evidence" value="ECO:0007669"/>
    <property type="project" value="InterPro"/>
</dbReference>
<feature type="region of interest" description="Disordered" evidence="1">
    <location>
        <begin position="178"/>
        <end position="209"/>
    </location>
</feature>
<gene>
    <name evidence="3" type="ORF">LCMAC101_04320</name>
</gene>
<evidence type="ECO:0000259" key="2">
    <source>
        <dbReference type="SMART" id="SM00959"/>
    </source>
</evidence>
<dbReference type="SMART" id="SM00959">
    <property type="entry name" value="Rho_N"/>
    <property type="match status" value="1"/>
</dbReference>
<protein>
    <submittedName>
        <fullName evidence="3">Histone 2A-domain-containing protein</fullName>
    </submittedName>
</protein>
<dbReference type="InterPro" id="IPR009072">
    <property type="entry name" value="Histone-fold"/>
</dbReference>
<feature type="compositionally biased region" description="Basic residues" evidence="1">
    <location>
        <begin position="178"/>
        <end position="202"/>
    </location>
</feature>
<feature type="domain" description="Rho termination factor-like N-terminal" evidence="2">
    <location>
        <begin position="288"/>
        <end position="325"/>
    </location>
</feature>
<dbReference type="Gene3D" id="1.10.20.10">
    <property type="entry name" value="Histone, subunit A"/>
    <property type="match status" value="1"/>
</dbReference>
<evidence type="ECO:0000256" key="1">
    <source>
        <dbReference type="SAM" id="MobiDB-lite"/>
    </source>
</evidence>
<proteinExistence type="predicted"/>
<name>A0A481YSA7_9VIRU</name>
<reference evidence="3" key="1">
    <citation type="journal article" date="2019" name="MBio">
        <title>Virus Genomes from Deep Sea Sediments Expand the Ocean Megavirome and Support Independent Origins of Viral Gigantism.</title>
        <authorList>
            <person name="Backstrom D."/>
            <person name="Yutin N."/>
            <person name="Jorgensen S.L."/>
            <person name="Dharamshi J."/>
            <person name="Homa F."/>
            <person name="Zaremba-Niedwiedzka K."/>
            <person name="Spang A."/>
            <person name="Wolf Y.I."/>
            <person name="Koonin E.V."/>
            <person name="Ettema T.J."/>
        </authorList>
    </citation>
    <scope>NUCLEOTIDE SEQUENCE</scope>
</reference>
<dbReference type="SUPFAM" id="SSF47113">
    <property type="entry name" value="Histone-fold"/>
    <property type="match status" value="2"/>
</dbReference>
<evidence type="ECO:0000313" key="3">
    <source>
        <dbReference type="EMBL" id="QBK85837.1"/>
    </source>
</evidence>
<dbReference type="EMBL" id="MK500328">
    <property type="protein sequence ID" value="QBK85837.1"/>
    <property type="molecule type" value="Genomic_DNA"/>
</dbReference>
<accession>A0A481YSA7</accession>
<organism evidence="3">
    <name type="scientific">Marseillevirus LCMAC101</name>
    <dbReference type="NCBI Taxonomy" id="2506602"/>
    <lineage>
        <taxon>Viruses</taxon>
        <taxon>Varidnaviria</taxon>
        <taxon>Bamfordvirae</taxon>
        <taxon>Nucleocytoviricota</taxon>
        <taxon>Megaviricetes</taxon>
        <taxon>Pimascovirales</taxon>
        <taxon>Pimascovirales incertae sedis</taxon>
        <taxon>Marseilleviridae</taxon>
    </lineage>
</organism>
<dbReference type="GO" id="GO:0006353">
    <property type="term" value="P:DNA-templated transcription termination"/>
    <property type="evidence" value="ECO:0007669"/>
    <property type="project" value="InterPro"/>
</dbReference>